<dbReference type="InterPro" id="IPR043129">
    <property type="entry name" value="ATPase_NBD"/>
</dbReference>
<dbReference type="InterPro" id="IPR018483">
    <property type="entry name" value="Carb_kinase_FGGY_CS"/>
</dbReference>
<dbReference type="InterPro" id="IPR050406">
    <property type="entry name" value="FGGY_Carb_Kinase"/>
</dbReference>
<comment type="similarity">
    <text evidence="1 4">Belongs to the FGGY kinase family.</text>
</comment>
<dbReference type="SUPFAM" id="SSF53067">
    <property type="entry name" value="Actin-like ATPase domain"/>
    <property type="match status" value="2"/>
</dbReference>
<sequence length="498" mass="54627">MRYYLGVDIGTFESKGILSDEEGRIIASSARPHRMLVPQPGWAEHDAEQNWWGEFCSISRELIEQSSVTASDIRAVGASGIGPCMLPVDEYGAPLMNAVLYGVDTRAAVEIEELTAEIGLERLMREGGNALTSQSVGPKILWLKKKHPEIFDCTHKFLNSSSFLVHRLTGNYTIDHYSAAGFSPLYDVERQDWSDDFAHRIVSRERLPKILWTTDIAGTVTSEAADVTGLAVGTPVIAGTIDAAAEAVSVGVQKSGEMMVMYGSTMFIILVTDQRIADSRLWYAPWLFRGEHACMSGTSTSGTLTRWFQEQFAREVPAASALQTLAEEAASSPPGAKGLFVLPYFSGERTPVHDPAARGMIFGLDLTHKRADIYRALLEGVAYGVNDIFKTYHEAGAPLERIAAVGGGTRNTVWSQAISDVSEKLQLVRSKTIGAAYGNCFLAAVAVGDLAKADIEKWNPVERRIVPDEETSRLYQHGFHTFKKLYERTADLMRIAPA</sequence>
<evidence type="ECO:0000259" key="6">
    <source>
        <dbReference type="Pfam" id="PF02782"/>
    </source>
</evidence>
<dbReference type="Pfam" id="PF02782">
    <property type="entry name" value="FGGY_C"/>
    <property type="match status" value="1"/>
</dbReference>
<dbReference type="PANTHER" id="PTHR43095">
    <property type="entry name" value="SUGAR KINASE"/>
    <property type="match status" value="1"/>
</dbReference>
<dbReference type="PANTHER" id="PTHR43095:SF5">
    <property type="entry name" value="XYLULOSE KINASE"/>
    <property type="match status" value="1"/>
</dbReference>
<evidence type="ECO:0000313" key="7">
    <source>
        <dbReference type="EMBL" id="OYR08603.1"/>
    </source>
</evidence>
<dbReference type="InterPro" id="IPR000577">
    <property type="entry name" value="Carb_kinase_FGGY"/>
</dbReference>
<evidence type="ECO:0000259" key="5">
    <source>
        <dbReference type="Pfam" id="PF00370"/>
    </source>
</evidence>
<proteinExistence type="inferred from homology"/>
<evidence type="ECO:0000313" key="8">
    <source>
        <dbReference type="Proteomes" id="UP000216478"/>
    </source>
</evidence>
<gene>
    <name evidence="7" type="ORF">CEV33_3096</name>
</gene>
<keyword evidence="8" id="KW-1185">Reference proteome</keyword>
<dbReference type="PIRSF" id="PIRSF000538">
    <property type="entry name" value="GlpK"/>
    <property type="match status" value="1"/>
</dbReference>
<evidence type="ECO:0000256" key="2">
    <source>
        <dbReference type="ARBA" id="ARBA00022679"/>
    </source>
</evidence>
<dbReference type="InterPro" id="IPR018485">
    <property type="entry name" value="FGGY_C"/>
</dbReference>
<keyword evidence="2 4" id="KW-0808">Transferase</keyword>
<dbReference type="InterPro" id="IPR018484">
    <property type="entry name" value="FGGY_N"/>
</dbReference>
<evidence type="ECO:0000256" key="3">
    <source>
        <dbReference type="ARBA" id="ARBA00022777"/>
    </source>
</evidence>
<name>A0A256F1E6_9HYPH</name>
<dbReference type="GO" id="GO:0005975">
    <property type="term" value="P:carbohydrate metabolic process"/>
    <property type="evidence" value="ECO:0007669"/>
    <property type="project" value="InterPro"/>
</dbReference>
<evidence type="ECO:0000256" key="1">
    <source>
        <dbReference type="ARBA" id="ARBA00009156"/>
    </source>
</evidence>
<keyword evidence="3 4" id="KW-0418">Kinase</keyword>
<dbReference type="Pfam" id="PF00370">
    <property type="entry name" value="FGGY_N"/>
    <property type="match status" value="1"/>
</dbReference>
<accession>A0A256F1E6</accession>
<dbReference type="CDD" id="cd07804">
    <property type="entry name" value="ASKHA_NBD_FGGY_RrXK-like"/>
    <property type="match status" value="1"/>
</dbReference>
<dbReference type="Proteomes" id="UP000216478">
    <property type="component" value="Unassembled WGS sequence"/>
</dbReference>
<dbReference type="GO" id="GO:0016773">
    <property type="term" value="F:phosphotransferase activity, alcohol group as acceptor"/>
    <property type="evidence" value="ECO:0007669"/>
    <property type="project" value="InterPro"/>
</dbReference>
<evidence type="ECO:0000256" key="4">
    <source>
        <dbReference type="RuleBase" id="RU003733"/>
    </source>
</evidence>
<feature type="domain" description="Carbohydrate kinase FGGY N-terminal" evidence="5">
    <location>
        <begin position="3"/>
        <end position="247"/>
    </location>
</feature>
<feature type="domain" description="Carbohydrate kinase FGGY C-terminal" evidence="6">
    <location>
        <begin position="260"/>
        <end position="446"/>
    </location>
</feature>
<dbReference type="EMBL" id="NNRL01000165">
    <property type="protein sequence ID" value="OYR08603.1"/>
    <property type="molecule type" value="Genomic_DNA"/>
</dbReference>
<dbReference type="RefSeq" id="WP_094542192.1">
    <property type="nucleotide sequence ID" value="NZ_JBHEER010000006.1"/>
</dbReference>
<dbReference type="OrthoDB" id="9805576at2"/>
<protein>
    <submittedName>
        <fullName evidence="7">FGGY family of carbohydrate kinase, N-terminal domain protein</fullName>
    </submittedName>
</protein>
<dbReference type="AlphaFoldDB" id="A0A256F1E6"/>
<dbReference type="PROSITE" id="PS00445">
    <property type="entry name" value="FGGY_KINASES_2"/>
    <property type="match status" value="1"/>
</dbReference>
<dbReference type="GO" id="GO:0016301">
    <property type="term" value="F:kinase activity"/>
    <property type="evidence" value="ECO:0007669"/>
    <property type="project" value="UniProtKB-KW"/>
</dbReference>
<comment type="caution">
    <text evidence="7">The sequence shown here is derived from an EMBL/GenBank/DDBJ whole genome shotgun (WGS) entry which is preliminary data.</text>
</comment>
<dbReference type="Gene3D" id="3.30.420.40">
    <property type="match status" value="2"/>
</dbReference>
<organism evidence="7 8">
    <name type="scientific">Brucella grignonensis</name>
    <dbReference type="NCBI Taxonomy" id="94627"/>
    <lineage>
        <taxon>Bacteria</taxon>
        <taxon>Pseudomonadati</taxon>
        <taxon>Pseudomonadota</taxon>
        <taxon>Alphaproteobacteria</taxon>
        <taxon>Hyphomicrobiales</taxon>
        <taxon>Brucellaceae</taxon>
        <taxon>Brucella/Ochrobactrum group</taxon>
        <taxon>Brucella</taxon>
    </lineage>
</organism>
<reference evidence="7 8" key="1">
    <citation type="submission" date="2017-07" db="EMBL/GenBank/DDBJ databases">
        <title>Phylogenetic study on the rhizospheric bacterium Ochrobactrum sp. A44.</title>
        <authorList>
            <person name="Krzyzanowska D.M."/>
            <person name="Ossowicki A."/>
            <person name="Rajewska M."/>
            <person name="Maciag T."/>
            <person name="Kaczynski Z."/>
            <person name="Czerwicka M."/>
            <person name="Jafra S."/>
        </authorList>
    </citation>
    <scope>NUCLEOTIDE SEQUENCE [LARGE SCALE GENOMIC DNA]</scope>
    <source>
        <strain evidence="7 8">OgA9a</strain>
    </source>
</reference>